<proteinExistence type="predicted"/>
<dbReference type="AlphaFoldDB" id="A0A5J4Q3Y2"/>
<name>A0A5J4Q3Y2_9ZZZZ</name>
<gene>
    <name evidence="2" type="ORF">EZS27_033806</name>
</gene>
<dbReference type="Pfam" id="PF01610">
    <property type="entry name" value="DDE_Tnp_ISL3"/>
    <property type="match status" value="1"/>
</dbReference>
<accession>A0A5J4Q3Y2</accession>
<evidence type="ECO:0000259" key="1">
    <source>
        <dbReference type="Pfam" id="PF01610"/>
    </source>
</evidence>
<reference evidence="2" key="1">
    <citation type="submission" date="2019-03" db="EMBL/GenBank/DDBJ databases">
        <title>Single cell metagenomics reveals metabolic interactions within the superorganism composed of flagellate Streblomastix strix and complex community of Bacteroidetes bacteria on its surface.</title>
        <authorList>
            <person name="Treitli S.C."/>
            <person name="Kolisko M."/>
            <person name="Husnik F."/>
            <person name="Keeling P."/>
            <person name="Hampl V."/>
        </authorList>
    </citation>
    <scope>NUCLEOTIDE SEQUENCE</scope>
    <source>
        <strain evidence="2">STM</strain>
    </source>
</reference>
<dbReference type="EMBL" id="SNRY01005119">
    <property type="protein sequence ID" value="KAA6315789.1"/>
    <property type="molecule type" value="Genomic_DNA"/>
</dbReference>
<sequence>MVFDHFHVVKLMNDAIDQIRREGYREEKDLNKRNVLKGTRWLLLCNGKDIFDANFRTRLDNALKLNEQLAQAYYLKESLKEIWMQVNKQEAETVMDEWINRLKNLRCPDWLSLQRHLLPTSLVS</sequence>
<feature type="domain" description="Transposase IS204/IS1001/IS1096/IS1165 DDE" evidence="1">
    <location>
        <begin position="1"/>
        <end position="113"/>
    </location>
</feature>
<protein>
    <recommendedName>
        <fullName evidence="1">Transposase IS204/IS1001/IS1096/IS1165 DDE domain-containing protein</fullName>
    </recommendedName>
</protein>
<evidence type="ECO:0000313" key="2">
    <source>
        <dbReference type="EMBL" id="KAA6315789.1"/>
    </source>
</evidence>
<dbReference type="InterPro" id="IPR002560">
    <property type="entry name" value="Transposase_DDE"/>
</dbReference>
<organism evidence="2">
    <name type="scientific">termite gut metagenome</name>
    <dbReference type="NCBI Taxonomy" id="433724"/>
    <lineage>
        <taxon>unclassified sequences</taxon>
        <taxon>metagenomes</taxon>
        <taxon>organismal metagenomes</taxon>
    </lineage>
</organism>
<comment type="caution">
    <text evidence="2">The sequence shown here is derived from an EMBL/GenBank/DDBJ whole genome shotgun (WGS) entry which is preliminary data.</text>
</comment>